<comment type="caution">
    <text evidence="3">The sequence shown here is derived from an EMBL/GenBank/DDBJ whole genome shotgun (WGS) entry which is preliminary data.</text>
</comment>
<feature type="domain" description="Chemotaxis phosphatase CheX-like" evidence="2">
    <location>
        <begin position="45"/>
        <end position="120"/>
    </location>
</feature>
<dbReference type="InterPro" id="IPR038756">
    <property type="entry name" value="CheX-like"/>
</dbReference>
<proteinExistence type="predicted"/>
<organism evidence="3 4">
    <name type="scientific">Candidatus Kurthia intestinigallinarum</name>
    <dbReference type="NCBI Taxonomy" id="1562256"/>
    <lineage>
        <taxon>Bacteria</taxon>
        <taxon>Bacillati</taxon>
        <taxon>Bacillota</taxon>
        <taxon>Bacilli</taxon>
        <taxon>Bacillales</taxon>
        <taxon>Caryophanaceae</taxon>
        <taxon>Kurthia</taxon>
    </lineage>
</organism>
<dbReference type="AlphaFoldDB" id="A0A433RSM0"/>
<sequence>MSNSNHIQILLNGLIQSIQEVIPQTVKINAPSLYKEPFTQSEAGVLIGITGDVRARIILESSSTIFGNIGLSMYGMEISGEMLESFIGEFGNMSAGKLCTYCADNGLDLDITPPTVMIGQTKLFGFQHAFRLPIDIEGLGQMNGLLTIDTED</sequence>
<evidence type="ECO:0000259" key="2">
    <source>
        <dbReference type="Pfam" id="PF13690"/>
    </source>
</evidence>
<evidence type="ECO:0000313" key="4">
    <source>
        <dbReference type="Proteomes" id="UP000288623"/>
    </source>
</evidence>
<protein>
    <submittedName>
        <fullName evidence="3">Chemotaxis protein CheX</fullName>
    </submittedName>
</protein>
<dbReference type="RefSeq" id="WP_126990644.1">
    <property type="nucleotide sequence ID" value="NZ_JTFC01000031.1"/>
</dbReference>
<dbReference type="CDD" id="cd17906">
    <property type="entry name" value="CheX"/>
    <property type="match status" value="1"/>
</dbReference>
<dbReference type="Pfam" id="PF13690">
    <property type="entry name" value="CheX"/>
    <property type="match status" value="1"/>
</dbReference>
<reference evidence="3 4" key="1">
    <citation type="submission" date="2014-11" db="EMBL/GenBank/DDBJ databases">
        <title>Genome sequence and analysis of novel Kurthia sp.</title>
        <authorList>
            <person name="Lawson J.N."/>
            <person name="Gonzalez J.E."/>
            <person name="Rinauldi L."/>
            <person name="Xuan Z."/>
            <person name="Firman A."/>
            <person name="Shaddox L."/>
            <person name="Trudeau A."/>
            <person name="Shah S."/>
            <person name="Reiman D."/>
        </authorList>
    </citation>
    <scope>NUCLEOTIDE SEQUENCE [LARGE SCALE GENOMIC DNA]</scope>
    <source>
        <strain evidence="3 4">3B1D</strain>
    </source>
</reference>
<keyword evidence="1" id="KW-0145">Chemotaxis</keyword>
<dbReference type="InterPro" id="IPR028976">
    <property type="entry name" value="CheC-like_sf"/>
</dbReference>
<accession>A0A433RSM0</accession>
<dbReference type="InterPro" id="IPR028051">
    <property type="entry name" value="CheX-like_dom"/>
</dbReference>
<gene>
    <name evidence="3" type="ORF">QI30_09405</name>
</gene>
<dbReference type="PANTHER" id="PTHR39452">
    <property type="entry name" value="CHEY-P PHOSPHATASE CHEX"/>
    <property type="match status" value="1"/>
</dbReference>
<dbReference type="EMBL" id="JTFC01000031">
    <property type="protein sequence ID" value="RUS55160.1"/>
    <property type="molecule type" value="Genomic_DNA"/>
</dbReference>
<dbReference type="SUPFAM" id="SSF103039">
    <property type="entry name" value="CheC-like"/>
    <property type="match status" value="1"/>
</dbReference>
<dbReference type="PANTHER" id="PTHR39452:SF1">
    <property type="entry name" value="CHEY-P PHOSPHATASE CHEX"/>
    <property type="match status" value="1"/>
</dbReference>
<evidence type="ECO:0000256" key="1">
    <source>
        <dbReference type="ARBA" id="ARBA00022500"/>
    </source>
</evidence>
<dbReference type="OrthoDB" id="9788100at2"/>
<dbReference type="Gene3D" id="3.40.1550.10">
    <property type="entry name" value="CheC-like"/>
    <property type="match status" value="1"/>
</dbReference>
<dbReference type="Proteomes" id="UP000288623">
    <property type="component" value="Unassembled WGS sequence"/>
</dbReference>
<evidence type="ECO:0000313" key="3">
    <source>
        <dbReference type="EMBL" id="RUS55160.1"/>
    </source>
</evidence>
<keyword evidence="4" id="KW-1185">Reference proteome</keyword>
<dbReference type="GO" id="GO:0006935">
    <property type="term" value="P:chemotaxis"/>
    <property type="evidence" value="ECO:0007669"/>
    <property type="project" value="UniProtKB-KW"/>
</dbReference>
<name>A0A433RSM0_9BACL</name>